<accession>A0A6P5FCJ5</accession>
<evidence type="ECO:0000256" key="1">
    <source>
        <dbReference type="SAM" id="MobiDB-lite"/>
    </source>
</evidence>
<proteinExistence type="predicted"/>
<keyword evidence="4" id="KW-1185">Reference proteome</keyword>
<dbReference type="InterPro" id="IPR036312">
    <property type="entry name" value="Bifun_inhib/LTP/seed_sf"/>
</dbReference>
<reference evidence="4" key="1">
    <citation type="journal article" date="2015" name="Nat. Genet.">
        <title>The pineapple genome and the evolution of CAM photosynthesis.</title>
        <authorList>
            <person name="Ming R."/>
            <person name="VanBuren R."/>
            <person name="Wai C.M."/>
            <person name="Tang H."/>
            <person name="Schatz M.C."/>
            <person name="Bowers J.E."/>
            <person name="Lyons E."/>
            <person name="Wang M.L."/>
            <person name="Chen J."/>
            <person name="Biggers E."/>
            <person name="Zhang J."/>
            <person name="Huang L."/>
            <person name="Zhang L."/>
            <person name="Miao W."/>
            <person name="Zhang J."/>
            <person name="Ye Z."/>
            <person name="Miao C."/>
            <person name="Lin Z."/>
            <person name="Wang H."/>
            <person name="Zhou H."/>
            <person name="Yim W.C."/>
            <person name="Priest H.D."/>
            <person name="Zheng C."/>
            <person name="Woodhouse M."/>
            <person name="Edger P.P."/>
            <person name="Guyot R."/>
            <person name="Guo H.B."/>
            <person name="Guo H."/>
            <person name="Zheng G."/>
            <person name="Singh R."/>
            <person name="Sharma A."/>
            <person name="Min X."/>
            <person name="Zheng Y."/>
            <person name="Lee H."/>
            <person name="Gurtowski J."/>
            <person name="Sedlazeck F.J."/>
            <person name="Harkess A."/>
            <person name="McKain M.R."/>
            <person name="Liao Z."/>
            <person name="Fang J."/>
            <person name="Liu J."/>
            <person name="Zhang X."/>
            <person name="Zhang Q."/>
            <person name="Hu W."/>
            <person name="Qin Y."/>
            <person name="Wang K."/>
            <person name="Chen L.Y."/>
            <person name="Shirley N."/>
            <person name="Lin Y.R."/>
            <person name="Liu L.Y."/>
            <person name="Hernandez A.G."/>
            <person name="Wright C.L."/>
            <person name="Bulone V."/>
            <person name="Tuskan G.A."/>
            <person name="Heath K."/>
            <person name="Zee F."/>
            <person name="Moore P.H."/>
            <person name="Sunkar R."/>
            <person name="Leebens-Mack J.H."/>
            <person name="Mockler T."/>
            <person name="Bennetzen J.L."/>
            <person name="Freeling M."/>
            <person name="Sankoff D."/>
            <person name="Paterson A.H."/>
            <person name="Zhu X."/>
            <person name="Yang X."/>
            <person name="Smith J.A."/>
            <person name="Cushman J.C."/>
            <person name="Paull R.E."/>
            <person name="Yu Q."/>
        </authorList>
    </citation>
    <scope>NUCLEOTIDE SEQUENCE [LARGE SCALE GENOMIC DNA]</scope>
    <source>
        <strain evidence="4">cv. F153</strain>
    </source>
</reference>
<protein>
    <submittedName>
        <fullName evidence="5">Uncharacterized protein LOC109712089</fullName>
    </submittedName>
</protein>
<sequence length="158" mass="17777">MDKVKVMLLCVAIFVTAILLSGHVAAAEVHGDHRKAAHDDLICNGDLNKLRRFCRRSIANDGRRAMAPTWTCCDTVLIVDMYCLCREITPRLERAVSMERVAHVAEVCRRPIRSGTRCGSYTVPTFQMAKKKLQPPPPPKIQEERRVVPPPPPPRSPR</sequence>
<dbReference type="RefSeq" id="XP_020091103.1">
    <property type="nucleotide sequence ID" value="XM_020235514.1"/>
</dbReference>
<feature type="region of interest" description="Disordered" evidence="1">
    <location>
        <begin position="127"/>
        <end position="158"/>
    </location>
</feature>
<dbReference type="GeneID" id="109712089"/>
<evidence type="ECO:0000256" key="2">
    <source>
        <dbReference type="SAM" id="SignalP"/>
    </source>
</evidence>
<dbReference type="AlphaFoldDB" id="A0A6P5FCJ5"/>
<evidence type="ECO:0000313" key="5">
    <source>
        <dbReference type="RefSeq" id="XP_020091103.1"/>
    </source>
</evidence>
<dbReference type="PANTHER" id="PTHR33286">
    <property type="entry name" value="BIFUNCTIONAL INHIBITOR/LIPID-TRANSFER PROTEIN/SEED STORAGE 2S ALBUMIN SUPERFAMILY PROTEIN"/>
    <property type="match status" value="1"/>
</dbReference>
<dbReference type="Gramene" id="Aco011587.1.mrna1">
    <property type="protein sequence ID" value="Aco011587.1.mrna1"/>
    <property type="gene ID" value="Aco011587.1.path1"/>
</dbReference>
<feature type="chain" id="PRO_5027731148" evidence="2">
    <location>
        <begin position="27"/>
        <end position="158"/>
    </location>
</feature>
<dbReference type="OrthoDB" id="653734at2759"/>
<evidence type="ECO:0000259" key="3">
    <source>
        <dbReference type="Pfam" id="PF14368"/>
    </source>
</evidence>
<organism evidence="4 5">
    <name type="scientific">Ananas comosus</name>
    <name type="common">Pineapple</name>
    <name type="synonym">Ananas ananas</name>
    <dbReference type="NCBI Taxonomy" id="4615"/>
    <lineage>
        <taxon>Eukaryota</taxon>
        <taxon>Viridiplantae</taxon>
        <taxon>Streptophyta</taxon>
        <taxon>Embryophyta</taxon>
        <taxon>Tracheophyta</taxon>
        <taxon>Spermatophyta</taxon>
        <taxon>Magnoliopsida</taxon>
        <taxon>Liliopsida</taxon>
        <taxon>Poales</taxon>
        <taxon>Bromeliaceae</taxon>
        <taxon>Bromelioideae</taxon>
        <taxon>Ananas</taxon>
    </lineage>
</organism>
<feature type="domain" description="Bifunctional inhibitor/plant lipid transfer protein/seed storage helical" evidence="3">
    <location>
        <begin position="27"/>
        <end position="118"/>
    </location>
</feature>
<keyword evidence="2" id="KW-0732">Signal</keyword>
<feature type="compositionally biased region" description="Pro residues" evidence="1">
    <location>
        <begin position="148"/>
        <end position="158"/>
    </location>
</feature>
<dbReference type="SUPFAM" id="SSF47699">
    <property type="entry name" value="Bifunctional inhibitor/lipid-transfer protein/seed storage 2S albumin"/>
    <property type="match status" value="1"/>
</dbReference>
<gene>
    <name evidence="5" type="primary">LOC109712089</name>
</gene>
<dbReference type="InterPro" id="IPR016140">
    <property type="entry name" value="Bifunc_inhib/LTP/seed_store"/>
</dbReference>
<dbReference type="PANTHER" id="PTHR33286:SF1">
    <property type="entry name" value="OS01G0800600 PROTEIN"/>
    <property type="match status" value="1"/>
</dbReference>
<dbReference type="Proteomes" id="UP000515123">
    <property type="component" value="Linkage group 6"/>
</dbReference>
<reference evidence="5" key="2">
    <citation type="submission" date="2025-08" db="UniProtKB">
        <authorList>
            <consortium name="RefSeq"/>
        </authorList>
    </citation>
    <scope>IDENTIFICATION</scope>
    <source>
        <tissue evidence="5">Leaf</tissue>
    </source>
</reference>
<dbReference type="Pfam" id="PF14368">
    <property type="entry name" value="LTP_2"/>
    <property type="match status" value="1"/>
</dbReference>
<evidence type="ECO:0000313" key="4">
    <source>
        <dbReference type="Proteomes" id="UP000515123"/>
    </source>
</evidence>
<dbReference type="Gene3D" id="1.10.110.10">
    <property type="entry name" value="Plant lipid-transfer and hydrophobic proteins"/>
    <property type="match status" value="1"/>
</dbReference>
<feature type="signal peptide" evidence="2">
    <location>
        <begin position="1"/>
        <end position="26"/>
    </location>
</feature>
<name>A0A6P5FCJ5_ANACO</name>